<comment type="similarity">
    <text evidence="10">Belongs to the class I-like SAM-binding methyltransferase superfamily. RNA M5U methyltransferase family.</text>
</comment>
<dbReference type="Pfam" id="PF05958">
    <property type="entry name" value="tRNA_U5-meth_tr"/>
    <property type="match status" value="1"/>
</dbReference>
<name>A0ABV6CFD4_9GAMM</name>
<dbReference type="InterPro" id="IPR030390">
    <property type="entry name" value="MeTrfase_TrmA_AS"/>
</dbReference>
<dbReference type="EC" id="2.1.1.189" evidence="9"/>
<dbReference type="RefSeq" id="WP_385877365.1">
    <property type="nucleotide sequence ID" value="NZ_JBHLXE010000097.1"/>
</dbReference>
<dbReference type="GO" id="GO:0032259">
    <property type="term" value="P:methylation"/>
    <property type="evidence" value="ECO:0007669"/>
    <property type="project" value="UniProtKB-KW"/>
</dbReference>
<dbReference type="Gene3D" id="2.40.50.1070">
    <property type="match status" value="1"/>
</dbReference>
<feature type="binding site" evidence="10">
    <location>
        <position position="323"/>
    </location>
    <ligand>
        <name>S-adenosyl-L-methionine</name>
        <dbReference type="ChEBI" id="CHEBI:59789"/>
    </ligand>
</feature>
<keyword evidence="13" id="KW-1185">Reference proteome</keyword>
<dbReference type="PROSITE" id="PS01231">
    <property type="entry name" value="TRMA_2"/>
    <property type="match status" value="1"/>
</dbReference>
<dbReference type="InterPro" id="IPR030391">
    <property type="entry name" value="MeTrfase_TrmA_CS"/>
</dbReference>
<evidence type="ECO:0000256" key="1">
    <source>
        <dbReference type="ARBA" id="ARBA00022485"/>
    </source>
</evidence>
<evidence type="ECO:0000256" key="2">
    <source>
        <dbReference type="ARBA" id="ARBA00022552"/>
    </source>
</evidence>
<feature type="active site" evidence="11">
    <location>
        <position position="350"/>
    </location>
</feature>
<evidence type="ECO:0000256" key="9">
    <source>
        <dbReference type="NCBIfam" id="TIGR02085"/>
    </source>
</evidence>
<dbReference type="PANTHER" id="PTHR11061:SF30">
    <property type="entry name" value="TRNA (URACIL(54)-C(5))-METHYLTRANSFERASE"/>
    <property type="match status" value="1"/>
</dbReference>
<evidence type="ECO:0000313" key="13">
    <source>
        <dbReference type="Proteomes" id="UP001589758"/>
    </source>
</evidence>
<dbReference type="InterPro" id="IPR010280">
    <property type="entry name" value="U5_MeTrfase_fam"/>
</dbReference>
<comment type="caution">
    <text evidence="12">The sequence shown here is derived from an EMBL/GenBank/DDBJ whole genome shotgun (WGS) entry which is preliminary data.</text>
</comment>
<evidence type="ECO:0000256" key="10">
    <source>
        <dbReference type="PROSITE-ProRule" id="PRU01024"/>
    </source>
</evidence>
<feature type="binding site" evidence="10">
    <location>
        <position position="249"/>
    </location>
    <ligand>
        <name>S-adenosyl-L-methionine</name>
        <dbReference type="ChEBI" id="CHEBI:59789"/>
    </ligand>
</feature>
<keyword evidence="3 10" id="KW-0489">Methyltransferase</keyword>
<evidence type="ECO:0000256" key="4">
    <source>
        <dbReference type="ARBA" id="ARBA00022679"/>
    </source>
</evidence>
<dbReference type="PANTHER" id="PTHR11061">
    <property type="entry name" value="RNA M5U METHYLTRANSFERASE"/>
    <property type="match status" value="1"/>
</dbReference>
<dbReference type="PROSITE" id="PS01230">
    <property type="entry name" value="TRMA_1"/>
    <property type="match status" value="1"/>
</dbReference>
<evidence type="ECO:0000313" key="12">
    <source>
        <dbReference type="EMBL" id="MFC0180251.1"/>
    </source>
</evidence>
<dbReference type="CDD" id="cd02440">
    <property type="entry name" value="AdoMet_MTases"/>
    <property type="match status" value="1"/>
</dbReference>
<keyword evidence="8" id="KW-0411">Iron-sulfur</keyword>
<evidence type="ECO:0000256" key="5">
    <source>
        <dbReference type="ARBA" id="ARBA00022691"/>
    </source>
</evidence>
<dbReference type="NCBIfam" id="TIGR02085">
    <property type="entry name" value="meth_trns_rumB"/>
    <property type="match status" value="1"/>
</dbReference>
<evidence type="ECO:0000256" key="11">
    <source>
        <dbReference type="PROSITE-ProRule" id="PRU10015"/>
    </source>
</evidence>
<evidence type="ECO:0000256" key="6">
    <source>
        <dbReference type="ARBA" id="ARBA00022723"/>
    </source>
</evidence>
<dbReference type="SUPFAM" id="SSF53335">
    <property type="entry name" value="S-adenosyl-L-methionine-dependent methyltransferases"/>
    <property type="match status" value="1"/>
</dbReference>
<dbReference type="GO" id="GO:0008168">
    <property type="term" value="F:methyltransferase activity"/>
    <property type="evidence" value="ECO:0007669"/>
    <property type="project" value="UniProtKB-KW"/>
</dbReference>
<dbReference type="InterPro" id="IPR011825">
    <property type="entry name" value="23SrRNA_MeTrfase_RlmC"/>
</dbReference>
<feature type="active site" description="Nucleophile" evidence="10">
    <location>
        <position position="350"/>
    </location>
</feature>
<keyword evidence="4 10" id="KW-0808">Transferase</keyword>
<keyword evidence="1" id="KW-0004">4Fe-4S</keyword>
<keyword evidence="6" id="KW-0479">Metal-binding</keyword>
<keyword evidence="7" id="KW-0408">Iron</keyword>
<dbReference type="Proteomes" id="UP001589758">
    <property type="component" value="Unassembled WGS sequence"/>
</dbReference>
<dbReference type="InterPro" id="IPR029063">
    <property type="entry name" value="SAM-dependent_MTases_sf"/>
</dbReference>
<dbReference type="Gene3D" id="3.40.50.150">
    <property type="entry name" value="Vaccinia Virus protein VP39"/>
    <property type="match status" value="1"/>
</dbReference>
<keyword evidence="5 10" id="KW-0949">S-adenosyl-L-methionine</keyword>
<keyword evidence="2" id="KW-0698">rRNA processing</keyword>
<organism evidence="12 13">
    <name type="scientific">Thorsellia kenyensis</name>
    <dbReference type="NCBI Taxonomy" id="1549888"/>
    <lineage>
        <taxon>Bacteria</taxon>
        <taxon>Pseudomonadati</taxon>
        <taxon>Pseudomonadota</taxon>
        <taxon>Gammaproteobacteria</taxon>
        <taxon>Enterobacterales</taxon>
        <taxon>Thorselliaceae</taxon>
        <taxon>Thorsellia</taxon>
    </lineage>
</organism>
<evidence type="ECO:0000256" key="7">
    <source>
        <dbReference type="ARBA" id="ARBA00023004"/>
    </source>
</evidence>
<evidence type="ECO:0000256" key="8">
    <source>
        <dbReference type="ARBA" id="ARBA00023014"/>
    </source>
</evidence>
<gene>
    <name evidence="12" type="primary">rlmC</name>
    <name evidence="12" type="ORF">ACFFIT_09205</name>
</gene>
<feature type="binding site" evidence="10">
    <location>
        <position position="220"/>
    </location>
    <ligand>
        <name>S-adenosyl-L-methionine</name>
        <dbReference type="ChEBI" id="CHEBI:59789"/>
    </ligand>
</feature>
<sequence length="392" mass="44450">MTEETFLDCPEYTQGLCRSCNLLPIAYENQLLSKQFDLVNKLSSHIDTNTEILPPHSSNIKGFRYKAKMVVSGEVQRVIFGLQNEQGEGIDLTNCALYTKEIISSFAALKAFVLKVGLVPYNIPKKKGRLKYILITQTYSTNELMIRFVLNDEIKVERMKEHLAELFDALPNLKVVSANIQPIHQAILEGEKEIVLTEEKALREVLNEVPLYINPKSFFQTHPELAQKLYLQASQMAVAIKPQRVWDLFCGVGGFGLTILNELKKENIKSHLNGIEIEPNAITSAMRTAKELQLNDISFSALDSTLFAENISKAELPDLLVVNPPRRGVGKSLIQMINLSKIPHVIYSSCNIDSLKEDLSLLPNYTIQIIQLFDFFPHTKHFEVIVRLKHRD</sequence>
<reference evidence="12 13" key="1">
    <citation type="submission" date="2024-09" db="EMBL/GenBank/DDBJ databases">
        <authorList>
            <person name="Sun Q."/>
            <person name="Mori K."/>
        </authorList>
    </citation>
    <scope>NUCLEOTIDE SEQUENCE [LARGE SCALE GENOMIC DNA]</scope>
    <source>
        <strain evidence="12 13">CCM 8545</strain>
    </source>
</reference>
<protein>
    <recommendedName>
        <fullName evidence="9">23S rRNA (uracil(747)-C(5))-methyltransferase RlmC</fullName>
        <ecNumber evidence="9">2.1.1.189</ecNumber>
    </recommendedName>
</protein>
<proteinExistence type="inferred from homology"/>
<dbReference type="PROSITE" id="PS51687">
    <property type="entry name" value="SAM_MT_RNA_M5U"/>
    <property type="match status" value="1"/>
</dbReference>
<accession>A0ABV6CFD4</accession>
<feature type="binding site" evidence="10">
    <location>
        <position position="276"/>
    </location>
    <ligand>
        <name>S-adenosyl-L-methionine</name>
        <dbReference type="ChEBI" id="CHEBI:59789"/>
    </ligand>
</feature>
<evidence type="ECO:0000256" key="3">
    <source>
        <dbReference type="ARBA" id="ARBA00022603"/>
    </source>
</evidence>
<dbReference type="EMBL" id="JBHLXE010000097">
    <property type="protein sequence ID" value="MFC0180251.1"/>
    <property type="molecule type" value="Genomic_DNA"/>
</dbReference>